<dbReference type="InterPro" id="IPR030458">
    <property type="entry name" value="Glyco_hydro_31_AS"/>
</dbReference>
<keyword evidence="5 10" id="KW-0378">Hydrolase</keyword>
<dbReference type="OrthoDB" id="3237269at2759"/>
<dbReference type="Proteomes" id="UP001153709">
    <property type="component" value="Chromosome 8"/>
</dbReference>
<evidence type="ECO:0000256" key="3">
    <source>
        <dbReference type="ARBA" id="ARBA00007806"/>
    </source>
</evidence>
<evidence type="ECO:0000256" key="2">
    <source>
        <dbReference type="ARBA" id="ARBA00004833"/>
    </source>
</evidence>
<evidence type="ECO:0000313" key="15">
    <source>
        <dbReference type="EMBL" id="CAH1285591.1"/>
    </source>
</evidence>
<dbReference type="Pfam" id="PF21365">
    <property type="entry name" value="Glyco_hydro_31_3rd"/>
    <property type="match status" value="1"/>
</dbReference>
<dbReference type="GO" id="GO:0030246">
    <property type="term" value="F:carbohydrate binding"/>
    <property type="evidence" value="ECO:0007669"/>
    <property type="project" value="InterPro"/>
</dbReference>
<dbReference type="EMBL" id="OU898283">
    <property type="protein sequence ID" value="CAH1285591.1"/>
    <property type="molecule type" value="Genomic_DNA"/>
</dbReference>
<feature type="signal peptide" evidence="11">
    <location>
        <begin position="1"/>
        <end position="30"/>
    </location>
</feature>
<organism evidence="15 16">
    <name type="scientific">Diabrotica balteata</name>
    <name type="common">Banded cucumber beetle</name>
    <dbReference type="NCBI Taxonomy" id="107213"/>
    <lineage>
        <taxon>Eukaryota</taxon>
        <taxon>Metazoa</taxon>
        <taxon>Ecdysozoa</taxon>
        <taxon>Arthropoda</taxon>
        <taxon>Hexapoda</taxon>
        <taxon>Insecta</taxon>
        <taxon>Pterygota</taxon>
        <taxon>Neoptera</taxon>
        <taxon>Endopterygota</taxon>
        <taxon>Coleoptera</taxon>
        <taxon>Polyphaga</taxon>
        <taxon>Cucujiformia</taxon>
        <taxon>Chrysomeloidea</taxon>
        <taxon>Chrysomelidae</taxon>
        <taxon>Galerucinae</taxon>
        <taxon>Diabroticina</taxon>
        <taxon>Diabroticites</taxon>
        <taxon>Diabrotica</taxon>
    </lineage>
</organism>
<dbReference type="SUPFAM" id="SSF74650">
    <property type="entry name" value="Galactose mutarotase-like"/>
    <property type="match status" value="1"/>
</dbReference>
<dbReference type="GO" id="GO:0005975">
    <property type="term" value="P:carbohydrate metabolic process"/>
    <property type="evidence" value="ECO:0007669"/>
    <property type="project" value="InterPro"/>
</dbReference>
<dbReference type="CDD" id="cd14752">
    <property type="entry name" value="GH31_N"/>
    <property type="match status" value="1"/>
</dbReference>
<evidence type="ECO:0000256" key="4">
    <source>
        <dbReference type="ARBA" id="ARBA00022729"/>
    </source>
</evidence>
<dbReference type="SUPFAM" id="SSF51445">
    <property type="entry name" value="(Trans)glycosidases"/>
    <property type="match status" value="1"/>
</dbReference>
<feature type="domain" description="Glycosyl hydrolase family 31 C-terminal" evidence="14">
    <location>
        <begin position="649"/>
        <end position="737"/>
    </location>
</feature>
<evidence type="ECO:0000256" key="5">
    <source>
        <dbReference type="ARBA" id="ARBA00022801"/>
    </source>
</evidence>
<dbReference type="Gene3D" id="3.20.20.80">
    <property type="entry name" value="Glycosidases"/>
    <property type="match status" value="2"/>
</dbReference>
<dbReference type="AlphaFoldDB" id="A0A9P0DWH4"/>
<evidence type="ECO:0000259" key="12">
    <source>
        <dbReference type="Pfam" id="PF01055"/>
    </source>
</evidence>
<dbReference type="SUPFAM" id="SSF51011">
    <property type="entry name" value="Glycosyl hydrolase domain"/>
    <property type="match status" value="1"/>
</dbReference>
<accession>A0A9P0DWH4</accession>
<evidence type="ECO:0000256" key="11">
    <source>
        <dbReference type="SAM" id="SignalP"/>
    </source>
</evidence>
<keyword evidence="4 11" id="KW-0732">Signal</keyword>
<proteinExistence type="inferred from homology"/>
<evidence type="ECO:0000259" key="13">
    <source>
        <dbReference type="Pfam" id="PF13802"/>
    </source>
</evidence>
<keyword evidence="16" id="KW-1185">Reference proteome</keyword>
<protein>
    <recommendedName>
        <fullName evidence="9">Glucosidase II subunit alpha</fullName>
    </recommendedName>
</protein>
<name>A0A9P0DWH4_DIABA</name>
<keyword evidence="8 10" id="KW-0326">Glycosidase</keyword>
<dbReference type="GO" id="GO:0090599">
    <property type="term" value="F:alpha-glucosidase activity"/>
    <property type="evidence" value="ECO:0007669"/>
    <property type="project" value="TreeGrafter"/>
</dbReference>
<dbReference type="InterPro" id="IPR048395">
    <property type="entry name" value="Glyco_hydro_31_C"/>
</dbReference>
<evidence type="ECO:0000256" key="10">
    <source>
        <dbReference type="RuleBase" id="RU361185"/>
    </source>
</evidence>
<comment type="similarity">
    <text evidence="3 10">Belongs to the glycosyl hydrolase 31 family.</text>
</comment>
<evidence type="ECO:0000256" key="8">
    <source>
        <dbReference type="ARBA" id="ARBA00023295"/>
    </source>
</evidence>
<evidence type="ECO:0000256" key="7">
    <source>
        <dbReference type="ARBA" id="ARBA00023180"/>
    </source>
</evidence>
<dbReference type="InterPro" id="IPR017853">
    <property type="entry name" value="GH"/>
</dbReference>
<dbReference type="CDD" id="cd06603">
    <property type="entry name" value="GH31_GANC_GANAB_alpha"/>
    <property type="match status" value="1"/>
</dbReference>
<dbReference type="PROSITE" id="PS00129">
    <property type="entry name" value="GLYCOSYL_HYDROL_F31_1"/>
    <property type="match status" value="1"/>
</dbReference>
<dbReference type="Pfam" id="PF13802">
    <property type="entry name" value="Gal_mutarotas_2"/>
    <property type="match status" value="1"/>
</dbReference>
<dbReference type="Gene3D" id="2.60.40.1180">
    <property type="entry name" value="Golgi alpha-mannosidase II"/>
    <property type="match status" value="2"/>
</dbReference>
<dbReference type="PANTHER" id="PTHR22762:SF54">
    <property type="entry name" value="BCDNA.GH04962"/>
    <property type="match status" value="1"/>
</dbReference>
<evidence type="ECO:0000259" key="14">
    <source>
        <dbReference type="Pfam" id="PF21365"/>
    </source>
</evidence>
<dbReference type="PANTHER" id="PTHR22762">
    <property type="entry name" value="ALPHA-GLUCOSIDASE"/>
    <property type="match status" value="1"/>
</dbReference>
<dbReference type="InterPro" id="IPR025887">
    <property type="entry name" value="Glyco_hydro_31_N_dom"/>
</dbReference>
<evidence type="ECO:0000256" key="1">
    <source>
        <dbReference type="ARBA" id="ARBA00004240"/>
    </source>
</evidence>
<feature type="chain" id="PRO_5040456840" description="Glucosidase II subunit alpha" evidence="11">
    <location>
        <begin position="31"/>
        <end position="864"/>
    </location>
</feature>
<feature type="domain" description="Glycoside hydrolase family 31 N-terminal" evidence="13">
    <location>
        <begin position="85"/>
        <end position="267"/>
    </location>
</feature>
<dbReference type="GO" id="GO:0005783">
    <property type="term" value="C:endoplasmic reticulum"/>
    <property type="evidence" value="ECO:0007669"/>
    <property type="project" value="UniProtKB-SubCell"/>
</dbReference>
<evidence type="ECO:0000313" key="16">
    <source>
        <dbReference type="Proteomes" id="UP001153709"/>
    </source>
</evidence>
<comment type="subcellular location">
    <subcellularLocation>
        <location evidence="1">Endoplasmic reticulum</location>
    </subcellularLocation>
</comment>
<dbReference type="GO" id="GO:0006491">
    <property type="term" value="P:N-glycan processing"/>
    <property type="evidence" value="ECO:0007669"/>
    <property type="project" value="TreeGrafter"/>
</dbReference>
<gene>
    <name evidence="15" type="ORF">DIABBA_LOCUS12770</name>
</gene>
<keyword evidence="7" id="KW-0325">Glycoprotein</keyword>
<dbReference type="Pfam" id="PF01055">
    <property type="entry name" value="Glyco_hydro_31_2nd"/>
    <property type="match status" value="1"/>
</dbReference>
<evidence type="ECO:0000256" key="9">
    <source>
        <dbReference type="ARBA" id="ARBA00042895"/>
    </source>
</evidence>
<keyword evidence="6" id="KW-0256">Endoplasmic reticulum</keyword>
<reference evidence="15" key="1">
    <citation type="submission" date="2022-01" db="EMBL/GenBank/DDBJ databases">
        <authorList>
            <person name="King R."/>
        </authorList>
    </citation>
    <scope>NUCLEOTIDE SEQUENCE</scope>
</reference>
<feature type="domain" description="Glycoside hydrolase family 31 TIM barrel" evidence="12">
    <location>
        <begin position="313"/>
        <end position="641"/>
    </location>
</feature>
<dbReference type="InterPro" id="IPR000322">
    <property type="entry name" value="Glyco_hydro_31_TIM"/>
</dbReference>
<dbReference type="Gene3D" id="2.60.40.1760">
    <property type="entry name" value="glycosyl hydrolase (family 31)"/>
    <property type="match status" value="1"/>
</dbReference>
<evidence type="ECO:0000256" key="6">
    <source>
        <dbReference type="ARBA" id="ARBA00022824"/>
    </source>
</evidence>
<dbReference type="InterPro" id="IPR013780">
    <property type="entry name" value="Glyco_hydro_b"/>
</dbReference>
<comment type="pathway">
    <text evidence="2">Glycan metabolism; N-glycan metabolism.</text>
</comment>
<sequence>MREKPGKKPHNTIPTLLLLFLALIASYVSCANHTLYKDCARIPFCKKLRTIENPSKFTAQLDKLSQTGNIVSIPLTNSDSQELVLQISLLAHETARIKIAEKNSKRYQLADVLAEEPQTLEISAKTSEKEVTIAPKNASYSYKVVVTAGTPFNVEFYYDDNNKEVALNGEQLVFDKEDNSFAFATEFIDAKRLYGLHHHPIKLELPSTRDTDGKVLMDPYRNRNSDNDHYEVGSPMAVYGTVPVIYGHSEKQTSGIFLHNAAEQWVDIWYDEDSTSGWSYFMVESGTLDLFVLLGNQPKNVVRQFTKLTGVAHMPQLWTLGYHQCRWSYKTQEDTKSVVAQMDANNFPMDAIWLDIDYTDGKRYFTWDPETYSDPEELQRNLSSTNRKLVVILDPHIKVDEDYPVYSGAKGKYFVKSPNGEDFKGDCWPGLSSYLDFLNPEARDYYASWYSYDKFKKSTPVLAGVWNDMNEPSVFDNELEKTLPFDVLHHGNVAHRDIHNIYGFLQTMATHQGLMQRDNFTKRPFILTRSHFAGSQRYTAMWTGDNTADWPFLQVSYSECILSNIMGLVFCGADIGGFFNNPETELVQRWYQAGVWLPFYRGHAENTTDRREPYVYSAEVQDVIRNALRLRYKHIPVWYTLFYEHTRTGDPVVRPIFYDYPGFVDQDYHILLGSNILARPVMEKGARSVTVNFPGSEDNQWYRVDDGSFKIYSGQSSAILPVTISTSPYFYKAGSIITRRDEERSSTAEMQNDPFVLYVNVDKDNIASGNLYVDDYTSFEYQNNQRYFYVNLAYQSNVIDISKIDGNSSGMTISFGQIIVHQQSDKDEKRYTRTVYTHLADGTPLKTMNIVEKLNGNKMVSLKL</sequence>
<dbReference type="InterPro" id="IPR011013">
    <property type="entry name" value="Gal_mutarotase_sf_dom"/>
</dbReference>